<keyword evidence="2" id="KW-1133">Transmembrane helix</keyword>
<dbReference type="AlphaFoldDB" id="A0A0G4ETR1"/>
<feature type="chain" id="PRO_5005188130" evidence="3">
    <location>
        <begin position="23"/>
        <end position="428"/>
    </location>
</feature>
<evidence type="ECO:0000256" key="1">
    <source>
        <dbReference type="SAM" id="MobiDB-lite"/>
    </source>
</evidence>
<feature type="transmembrane region" description="Helical" evidence="2">
    <location>
        <begin position="402"/>
        <end position="421"/>
    </location>
</feature>
<evidence type="ECO:0000256" key="2">
    <source>
        <dbReference type="SAM" id="Phobius"/>
    </source>
</evidence>
<gene>
    <name evidence="4" type="ORF">Vbra_13073</name>
</gene>
<feature type="region of interest" description="Disordered" evidence="1">
    <location>
        <begin position="80"/>
        <end position="100"/>
    </location>
</feature>
<keyword evidence="3" id="KW-0732">Signal</keyword>
<organism evidence="4 5">
    <name type="scientific">Vitrella brassicaformis (strain CCMP3155)</name>
    <dbReference type="NCBI Taxonomy" id="1169540"/>
    <lineage>
        <taxon>Eukaryota</taxon>
        <taxon>Sar</taxon>
        <taxon>Alveolata</taxon>
        <taxon>Colpodellida</taxon>
        <taxon>Vitrellaceae</taxon>
        <taxon>Vitrella</taxon>
    </lineage>
</organism>
<dbReference type="Proteomes" id="UP000041254">
    <property type="component" value="Unassembled WGS sequence"/>
</dbReference>
<keyword evidence="2" id="KW-0472">Membrane</keyword>
<feature type="transmembrane region" description="Helical" evidence="2">
    <location>
        <begin position="338"/>
        <end position="359"/>
    </location>
</feature>
<dbReference type="InParanoid" id="A0A0G4ETR1"/>
<feature type="signal peptide" evidence="3">
    <location>
        <begin position="1"/>
        <end position="22"/>
    </location>
</feature>
<feature type="transmembrane region" description="Helical" evidence="2">
    <location>
        <begin position="230"/>
        <end position="250"/>
    </location>
</feature>
<protein>
    <submittedName>
        <fullName evidence="4">Uncharacterized protein</fullName>
    </submittedName>
</protein>
<keyword evidence="5" id="KW-1185">Reference proteome</keyword>
<sequence length="428" mass="45196">MDYLHLLSVAAALPAICLNAAALSHESHPAFIPAAAQAVRRTTPFSGTHPSPLSHPVTTFVVSPPCRSVLQPLYAEDDAQPANTLTEERRKQDGGNDDNGGLTWPRQLLRALYQVLGVLVAVYGVVHVLAAWNVAGWILPTSMLPDAAGGTEHLLQWRGVSMLPLAASFVALEDATANERLKSATYGRLNLGAAFYGIASFVTFALLSGAVTFGPLAFIVSTILGQQTALGVADASLGLASTVVGVWGLLTGLRDKGSRDLLGEISDAFRSVGDGYVCLFDSSKTNWKSACYRLLAIPIFLVLIVTVTNPFVFLRIFAEESSDLGAAIPIASLSQRGILSAGRLLGAQLLPVLAVLWVLQDAAQRGRLASGTFKKLNFSLANSGVAMLIAEALQPISSMAGYVFVMLPTVLAGALGGLLYVREKKKGK</sequence>
<name>A0A0G4ETR1_VITBC</name>
<feature type="transmembrane region" description="Helical" evidence="2">
    <location>
        <begin position="193"/>
        <end position="224"/>
    </location>
</feature>
<proteinExistence type="predicted"/>
<evidence type="ECO:0000313" key="5">
    <source>
        <dbReference type="Proteomes" id="UP000041254"/>
    </source>
</evidence>
<accession>A0A0G4ETR1</accession>
<feature type="transmembrane region" description="Helical" evidence="2">
    <location>
        <begin position="155"/>
        <end position="172"/>
    </location>
</feature>
<evidence type="ECO:0000313" key="4">
    <source>
        <dbReference type="EMBL" id="CEM01311.1"/>
    </source>
</evidence>
<reference evidence="4 5" key="1">
    <citation type="submission" date="2014-11" db="EMBL/GenBank/DDBJ databases">
        <authorList>
            <person name="Zhu J."/>
            <person name="Qi W."/>
            <person name="Song R."/>
        </authorList>
    </citation>
    <scope>NUCLEOTIDE SEQUENCE [LARGE SCALE GENOMIC DNA]</scope>
</reference>
<evidence type="ECO:0000256" key="3">
    <source>
        <dbReference type="SAM" id="SignalP"/>
    </source>
</evidence>
<dbReference type="VEuPathDB" id="CryptoDB:Vbra_13073"/>
<feature type="transmembrane region" description="Helical" evidence="2">
    <location>
        <begin position="294"/>
        <end position="318"/>
    </location>
</feature>
<feature type="transmembrane region" description="Helical" evidence="2">
    <location>
        <begin position="111"/>
        <end position="135"/>
    </location>
</feature>
<feature type="transmembrane region" description="Helical" evidence="2">
    <location>
        <begin position="380"/>
        <end position="396"/>
    </location>
</feature>
<keyword evidence="2" id="KW-0812">Transmembrane</keyword>
<dbReference type="EMBL" id="CDMY01000305">
    <property type="protein sequence ID" value="CEM01311.1"/>
    <property type="molecule type" value="Genomic_DNA"/>
</dbReference>